<gene>
    <name evidence="5" type="ORF">PCANC_04900</name>
    <name evidence="2" type="ORF">PCANC_18110</name>
    <name evidence="4" type="ORF">PCASD_03384</name>
    <name evidence="3" type="ORF">PCASD_17166</name>
</gene>
<dbReference type="AlphaFoldDB" id="A0A2N5SL78"/>
<name>A0A2N5SL78_9BASI</name>
<reference evidence="6 7" key="1">
    <citation type="submission" date="2017-11" db="EMBL/GenBank/DDBJ databases">
        <title>De novo assembly and phasing of dikaryotic genomes from two isolates of Puccinia coronata f. sp. avenae, the causal agent of oat crown rust.</title>
        <authorList>
            <person name="Miller M.E."/>
            <person name="Zhang Y."/>
            <person name="Omidvar V."/>
            <person name="Sperschneider J."/>
            <person name="Schwessinger B."/>
            <person name="Raley C."/>
            <person name="Palmer J.M."/>
            <person name="Garnica D."/>
            <person name="Upadhyaya N."/>
            <person name="Rathjen J."/>
            <person name="Taylor J.M."/>
            <person name="Park R.F."/>
            <person name="Dodds P.N."/>
            <person name="Hirsch C.D."/>
            <person name="Kianian S.F."/>
            <person name="Figueroa M."/>
        </authorList>
    </citation>
    <scope>NUCLEOTIDE SEQUENCE [LARGE SCALE GENOMIC DNA]</scope>
    <source>
        <strain evidence="2">12NC29</strain>
        <strain evidence="3">12SD80</strain>
    </source>
</reference>
<feature type="signal peptide" evidence="1">
    <location>
        <begin position="1"/>
        <end position="20"/>
    </location>
</feature>
<evidence type="ECO:0000313" key="5">
    <source>
        <dbReference type="EMBL" id="PLW54370.1"/>
    </source>
</evidence>
<dbReference type="EMBL" id="PGCJ01000047">
    <property type="protein sequence ID" value="PLW54370.1"/>
    <property type="molecule type" value="Genomic_DNA"/>
</dbReference>
<evidence type="ECO:0000313" key="3">
    <source>
        <dbReference type="EMBL" id="PLW16779.1"/>
    </source>
</evidence>
<dbReference type="PROSITE" id="PS51257">
    <property type="entry name" value="PROKAR_LIPOPROTEIN"/>
    <property type="match status" value="1"/>
</dbReference>
<sequence length="109" mass="10968">MRSNIIAVALSLALFQSCSADSTSIVKRLLGLGGGAPAPAGMGSSCGDMSGLIPLNLLSTNTCVMSGNGGPMSCGNMQGGLLPLNLLSTNTCMSMKNAESNNQENDNQA</sequence>
<dbReference type="EMBL" id="PGCJ01000933">
    <property type="protein sequence ID" value="PLW14000.1"/>
    <property type="molecule type" value="Genomic_DNA"/>
</dbReference>
<dbReference type="Proteomes" id="UP000235388">
    <property type="component" value="Unassembled WGS sequence"/>
</dbReference>
<organism evidence="2 6">
    <name type="scientific">Puccinia coronata f. sp. avenae</name>
    <dbReference type="NCBI Taxonomy" id="200324"/>
    <lineage>
        <taxon>Eukaryota</taxon>
        <taxon>Fungi</taxon>
        <taxon>Dikarya</taxon>
        <taxon>Basidiomycota</taxon>
        <taxon>Pucciniomycotina</taxon>
        <taxon>Pucciniomycetes</taxon>
        <taxon>Pucciniales</taxon>
        <taxon>Pucciniaceae</taxon>
        <taxon>Puccinia</taxon>
    </lineage>
</organism>
<evidence type="ECO:0000313" key="4">
    <source>
        <dbReference type="EMBL" id="PLW48623.1"/>
    </source>
</evidence>
<keyword evidence="6" id="KW-1185">Reference proteome</keyword>
<protein>
    <recommendedName>
        <fullName evidence="8">Hydrophobin</fullName>
    </recommendedName>
</protein>
<dbReference type="Proteomes" id="UP000235392">
    <property type="component" value="Unassembled WGS sequence"/>
</dbReference>
<evidence type="ECO:0000313" key="2">
    <source>
        <dbReference type="EMBL" id="PLW14000.1"/>
    </source>
</evidence>
<keyword evidence="1" id="KW-0732">Signal</keyword>
<dbReference type="EMBL" id="PGCI01000022">
    <property type="protein sequence ID" value="PLW48623.1"/>
    <property type="molecule type" value="Genomic_DNA"/>
</dbReference>
<feature type="chain" id="PRO_5015083556" description="Hydrophobin" evidence="1">
    <location>
        <begin position="21"/>
        <end position="109"/>
    </location>
</feature>
<evidence type="ECO:0000313" key="7">
    <source>
        <dbReference type="Proteomes" id="UP000235392"/>
    </source>
</evidence>
<dbReference type="EMBL" id="PGCI01000764">
    <property type="protein sequence ID" value="PLW16779.1"/>
    <property type="molecule type" value="Genomic_DNA"/>
</dbReference>
<proteinExistence type="predicted"/>
<dbReference type="OrthoDB" id="2516124at2759"/>
<evidence type="ECO:0008006" key="8">
    <source>
        <dbReference type="Google" id="ProtNLM"/>
    </source>
</evidence>
<accession>A0A2N5SL78</accession>
<evidence type="ECO:0000313" key="6">
    <source>
        <dbReference type="Proteomes" id="UP000235388"/>
    </source>
</evidence>
<evidence type="ECO:0000256" key="1">
    <source>
        <dbReference type="SAM" id="SignalP"/>
    </source>
</evidence>
<comment type="caution">
    <text evidence="2">The sequence shown here is derived from an EMBL/GenBank/DDBJ whole genome shotgun (WGS) entry which is preliminary data.</text>
</comment>